<dbReference type="STRING" id="1123029.SAMN02745172_04372"/>
<evidence type="ECO:0000313" key="5">
    <source>
        <dbReference type="Proteomes" id="UP000186406"/>
    </source>
</evidence>
<dbReference type="RefSeq" id="WP_073632764.1">
    <property type="nucleotide sequence ID" value="NZ_FRXO01000017.1"/>
</dbReference>
<evidence type="ECO:0000259" key="3">
    <source>
        <dbReference type="Pfam" id="PF13548"/>
    </source>
</evidence>
<organism evidence="4 5">
    <name type="scientific">Pseudoxanthobacter soli DSM 19599</name>
    <dbReference type="NCBI Taxonomy" id="1123029"/>
    <lineage>
        <taxon>Bacteria</taxon>
        <taxon>Pseudomonadati</taxon>
        <taxon>Pseudomonadota</taxon>
        <taxon>Alphaproteobacteria</taxon>
        <taxon>Hyphomicrobiales</taxon>
        <taxon>Segnochrobactraceae</taxon>
        <taxon>Pseudoxanthobacter</taxon>
    </lineage>
</organism>
<evidence type="ECO:0000256" key="2">
    <source>
        <dbReference type="SAM" id="SignalP"/>
    </source>
</evidence>
<proteinExistence type="predicted"/>
<feature type="domain" description="DUF4126" evidence="3">
    <location>
        <begin position="5"/>
        <end position="150"/>
    </location>
</feature>
<feature type="transmembrane region" description="Helical" evidence="1">
    <location>
        <begin position="81"/>
        <end position="111"/>
    </location>
</feature>
<keyword evidence="1" id="KW-0472">Membrane</keyword>
<feature type="transmembrane region" description="Helical" evidence="1">
    <location>
        <begin position="43"/>
        <end position="61"/>
    </location>
</feature>
<dbReference type="OrthoDB" id="9812409at2"/>
<dbReference type="InterPro" id="IPR025196">
    <property type="entry name" value="DUF4126"/>
</dbReference>
<protein>
    <submittedName>
        <fullName evidence="4">Uncharacterized membrane protein</fullName>
    </submittedName>
</protein>
<feature type="signal peptide" evidence="2">
    <location>
        <begin position="1"/>
        <end position="22"/>
    </location>
</feature>
<keyword evidence="1" id="KW-1133">Transmembrane helix</keyword>
<dbReference type="AlphaFoldDB" id="A0A1M7ZS30"/>
<name>A0A1M7ZS30_9HYPH</name>
<keyword evidence="5" id="KW-1185">Reference proteome</keyword>
<dbReference type="EMBL" id="FRXO01000017">
    <property type="protein sequence ID" value="SHO67691.1"/>
    <property type="molecule type" value="Genomic_DNA"/>
</dbReference>
<accession>A0A1M7ZS30</accession>
<keyword evidence="1" id="KW-0812">Transmembrane</keyword>
<evidence type="ECO:0000313" key="4">
    <source>
        <dbReference type="EMBL" id="SHO67691.1"/>
    </source>
</evidence>
<evidence type="ECO:0000256" key="1">
    <source>
        <dbReference type="SAM" id="Phobius"/>
    </source>
</evidence>
<dbReference type="Proteomes" id="UP000186406">
    <property type="component" value="Unassembled WGS sequence"/>
</dbReference>
<reference evidence="4 5" key="1">
    <citation type="submission" date="2016-12" db="EMBL/GenBank/DDBJ databases">
        <authorList>
            <person name="Song W.-J."/>
            <person name="Kurnit D.M."/>
        </authorList>
    </citation>
    <scope>NUCLEOTIDE SEQUENCE [LARGE SCALE GENOMIC DNA]</scope>
    <source>
        <strain evidence="4 5">DSM 19599</strain>
    </source>
</reference>
<gene>
    <name evidence="4" type="ORF">SAMN02745172_04372</name>
</gene>
<feature type="chain" id="PRO_5012568333" evidence="2">
    <location>
        <begin position="23"/>
        <end position="153"/>
    </location>
</feature>
<keyword evidence="2" id="KW-0732">Signal</keyword>
<feature type="transmembrane region" description="Helical" evidence="1">
    <location>
        <begin position="131"/>
        <end position="152"/>
    </location>
</feature>
<sequence>MLYLAALLIGVVAGLRTMTAPAAVSWAAHLGWIDLSGSPLAFMGYAWTPWVFTVLALAEFVGDQLPSTPSRTVPAQFGARLVSGAFCGACVGAAGGFFVAGAICGAIGAVIGTLGGRAARARGAAAFGRDLPAALIEDAVAVGGAVLIVAVLR</sequence>
<dbReference type="Pfam" id="PF13548">
    <property type="entry name" value="DUF4126"/>
    <property type="match status" value="1"/>
</dbReference>